<evidence type="ECO:0000313" key="2">
    <source>
        <dbReference type="Proteomes" id="UP000749559"/>
    </source>
</evidence>
<dbReference type="EMBL" id="CAIIXF020000001">
    <property type="protein sequence ID" value="CAH1776055.1"/>
    <property type="molecule type" value="Genomic_DNA"/>
</dbReference>
<dbReference type="Proteomes" id="UP000749559">
    <property type="component" value="Unassembled WGS sequence"/>
</dbReference>
<dbReference type="AlphaFoldDB" id="A0A8J1XQR9"/>
<accession>A0A8J1XQR9</accession>
<organism evidence="1 2">
    <name type="scientific">Owenia fusiformis</name>
    <name type="common">Polychaete worm</name>
    <dbReference type="NCBI Taxonomy" id="6347"/>
    <lineage>
        <taxon>Eukaryota</taxon>
        <taxon>Metazoa</taxon>
        <taxon>Spiralia</taxon>
        <taxon>Lophotrochozoa</taxon>
        <taxon>Annelida</taxon>
        <taxon>Polychaeta</taxon>
        <taxon>Sedentaria</taxon>
        <taxon>Canalipalpata</taxon>
        <taxon>Sabellida</taxon>
        <taxon>Oweniida</taxon>
        <taxon>Oweniidae</taxon>
        <taxon>Owenia</taxon>
    </lineage>
</organism>
<gene>
    <name evidence="1" type="ORF">OFUS_LOCUS3279</name>
</gene>
<protein>
    <submittedName>
        <fullName evidence="1">Uncharacterized protein</fullName>
    </submittedName>
</protein>
<keyword evidence="2" id="KW-1185">Reference proteome</keyword>
<name>A0A8J1XQR9_OWEFU</name>
<sequence>MSQIFRYLSLIRKKIKRRNDQDEIAKEVTIPLDGIDGIRTIEGPIQFLLKHRESGLFLKIENGNLKLDMPSKDNESKFLIHAYTFTGIDDDERSRHWQRPVNIIMMYAINDCFIQAKKKTTTVYTAAVITKKGKPLKKDTSKVEEDDPRFFMLHKTHDDAISLESFLSQQYYLASEYNGREGDPRPQLYHLPCDSHRNSNNYGAKFDFISMNESAEEYAKHLKEQYIRQGRRQT</sequence>
<evidence type="ECO:0000313" key="1">
    <source>
        <dbReference type="EMBL" id="CAH1776055.1"/>
    </source>
</evidence>
<comment type="caution">
    <text evidence="1">The sequence shown here is derived from an EMBL/GenBank/DDBJ whole genome shotgun (WGS) entry which is preliminary data.</text>
</comment>
<reference evidence="1" key="1">
    <citation type="submission" date="2022-03" db="EMBL/GenBank/DDBJ databases">
        <authorList>
            <person name="Martin C."/>
        </authorList>
    </citation>
    <scope>NUCLEOTIDE SEQUENCE</scope>
</reference>
<proteinExistence type="predicted"/>